<evidence type="ECO:0000256" key="1">
    <source>
        <dbReference type="ARBA" id="ARBA00001974"/>
    </source>
</evidence>
<accession>A0A1B0G723</accession>
<keyword evidence="7 8" id="KW-0503">Monooxygenase</keyword>
<dbReference type="PhylomeDB" id="A0A1B0G723"/>
<name>A0A1B0G723_GLOMM</name>
<dbReference type="GO" id="GO:0050661">
    <property type="term" value="F:NADP binding"/>
    <property type="evidence" value="ECO:0007669"/>
    <property type="project" value="InterPro"/>
</dbReference>
<evidence type="ECO:0000256" key="6">
    <source>
        <dbReference type="ARBA" id="ARBA00023002"/>
    </source>
</evidence>
<dbReference type="InterPro" id="IPR050346">
    <property type="entry name" value="FMO-like"/>
</dbReference>
<evidence type="ECO:0000256" key="4">
    <source>
        <dbReference type="ARBA" id="ARBA00022827"/>
    </source>
</evidence>
<evidence type="ECO:0000256" key="3">
    <source>
        <dbReference type="ARBA" id="ARBA00022630"/>
    </source>
</evidence>
<protein>
    <recommendedName>
        <fullName evidence="8">Flavin-containing monooxygenase</fullName>
        <ecNumber evidence="8">1.-.-.-</ecNumber>
    </recommendedName>
</protein>
<dbReference type="AlphaFoldDB" id="A0A1B0G723"/>
<dbReference type="VEuPathDB" id="VectorBase:GMOY009116"/>
<comment type="cofactor">
    <cofactor evidence="1 8">
        <name>FAD</name>
        <dbReference type="ChEBI" id="CHEBI:57692"/>
    </cofactor>
</comment>
<dbReference type="GO" id="GO:0050660">
    <property type="term" value="F:flavin adenine dinucleotide binding"/>
    <property type="evidence" value="ECO:0007669"/>
    <property type="project" value="InterPro"/>
</dbReference>
<organism evidence="9 10">
    <name type="scientific">Glossina morsitans morsitans</name>
    <name type="common">Savannah tsetse fly</name>
    <dbReference type="NCBI Taxonomy" id="37546"/>
    <lineage>
        <taxon>Eukaryota</taxon>
        <taxon>Metazoa</taxon>
        <taxon>Ecdysozoa</taxon>
        <taxon>Arthropoda</taxon>
        <taxon>Hexapoda</taxon>
        <taxon>Insecta</taxon>
        <taxon>Pterygota</taxon>
        <taxon>Neoptera</taxon>
        <taxon>Endopterygota</taxon>
        <taxon>Diptera</taxon>
        <taxon>Brachycera</taxon>
        <taxon>Muscomorpha</taxon>
        <taxon>Hippoboscoidea</taxon>
        <taxon>Glossinidae</taxon>
        <taxon>Glossina</taxon>
    </lineage>
</organism>
<dbReference type="EMBL" id="CCAG010003762">
    <property type="status" value="NOT_ANNOTATED_CDS"/>
    <property type="molecule type" value="Genomic_DNA"/>
</dbReference>
<proteinExistence type="inferred from homology"/>
<dbReference type="Pfam" id="PF00743">
    <property type="entry name" value="FMO-like"/>
    <property type="match status" value="3"/>
</dbReference>
<dbReference type="EC" id="1.-.-.-" evidence="8"/>
<dbReference type="Proteomes" id="UP000092444">
    <property type="component" value="Unassembled WGS sequence"/>
</dbReference>
<dbReference type="EnsemblMetazoa" id="GMOY009116-RA">
    <property type="protein sequence ID" value="GMOY009116-PA"/>
    <property type="gene ID" value="GMOY009116"/>
</dbReference>
<dbReference type="Gene3D" id="3.50.50.60">
    <property type="entry name" value="FAD/NAD(P)-binding domain"/>
    <property type="match status" value="3"/>
</dbReference>
<dbReference type="InterPro" id="IPR020946">
    <property type="entry name" value="Flavin_mOase-like"/>
</dbReference>
<evidence type="ECO:0000313" key="10">
    <source>
        <dbReference type="Proteomes" id="UP000092444"/>
    </source>
</evidence>
<dbReference type="FunFam" id="3.50.50.60:FF:000138">
    <property type="entry name" value="Flavin-containing monooxygenase"/>
    <property type="match status" value="1"/>
</dbReference>
<evidence type="ECO:0000313" key="9">
    <source>
        <dbReference type="EnsemblMetazoa" id="GMOY009116-PA"/>
    </source>
</evidence>
<dbReference type="GO" id="GO:0004499">
    <property type="term" value="F:N,N-dimethylaniline monooxygenase activity"/>
    <property type="evidence" value="ECO:0007669"/>
    <property type="project" value="InterPro"/>
</dbReference>
<keyword evidence="6 8" id="KW-0560">Oxidoreductase</keyword>
<dbReference type="PANTHER" id="PTHR23023">
    <property type="entry name" value="DIMETHYLANILINE MONOOXYGENASE"/>
    <property type="match status" value="1"/>
</dbReference>
<evidence type="ECO:0000256" key="5">
    <source>
        <dbReference type="ARBA" id="ARBA00022857"/>
    </source>
</evidence>
<keyword evidence="3 8" id="KW-0285">Flavoprotein</keyword>
<keyword evidence="4 8" id="KW-0274">FAD</keyword>
<comment type="similarity">
    <text evidence="2 8">Belongs to the FMO family.</text>
</comment>
<keyword evidence="5" id="KW-0521">NADP</keyword>
<dbReference type="InterPro" id="IPR036188">
    <property type="entry name" value="FAD/NAD-bd_sf"/>
</dbReference>
<dbReference type="PRINTS" id="PR00469">
    <property type="entry name" value="PNDRDTASEII"/>
</dbReference>
<keyword evidence="10" id="KW-1185">Reference proteome</keyword>
<sequence>METLSVCVVGAGMAGLSALKNSLQSNLNATCFEQSTHLGGTWFYQEEQDVAFDENVHSSMYRDLRTNLPKEIMGYLDFTYSKQSKESFISSDEVLVSHNISRRCKQHLFDRVFVCNGHYTKPQYPKTVGMSCYKGIQMHSHLYRTQDKFKGQKVLIIGAGPSGIDLTNHISKVANCVYLSHHLSKKPNTDFMRNVMQKPNVKQFIETGAIFEDNSSEEFDIVIYCTGYQYSFPFLSSECGIFVHNNHVQPLYKHCINVNYPTMAIIGLPYAVIPSQLPSREDMLAELKKDNEDRQKDGLRERDAHKMGAKQFCYYKDLSKTANLIGVKPVIEKIMQDCGQKYIYELQTYREYYFQVLDDENFIKLPLK</sequence>
<evidence type="ECO:0000256" key="2">
    <source>
        <dbReference type="ARBA" id="ARBA00009183"/>
    </source>
</evidence>
<evidence type="ECO:0000256" key="8">
    <source>
        <dbReference type="RuleBase" id="RU361177"/>
    </source>
</evidence>
<dbReference type="SUPFAM" id="SSF51905">
    <property type="entry name" value="FAD/NAD(P)-binding domain"/>
    <property type="match status" value="2"/>
</dbReference>
<reference evidence="9" key="1">
    <citation type="submission" date="2020-05" db="UniProtKB">
        <authorList>
            <consortium name="EnsemblMetazoa"/>
        </authorList>
    </citation>
    <scope>IDENTIFICATION</scope>
    <source>
        <strain evidence="9">Yale</strain>
    </source>
</reference>
<evidence type="ECO:0000256" key="7">
    <source>
        <dbReference type="ARBA" id="ARBA00023033"/>
    </source>
</evidence>
<dbReference type="STRING" id="37546.A0A1B0G723"/>